<reference evidence="1 2" key="1">
    <citation type="submission" date="2018-08" db="EMBL/GenBank/DDBJ databases">
        <title>A genome reference for cultivated species of the human gut microbiota.</title>
        <authorList>
            <person name="Zou Y."/>
            <person name="Xue W."/>
            <person name="Luo G."/>
        </authorList>
    </citation>
    <scope>NUCLEOTIDE SEQUENCE [LARGE SCALE GENOMIC DNA]</scope>
    <source>
        <strain evidence="1 2">AM28-39</strain>
    </source>
</reference>
<dbReference type="RefSeq" id="WP_117538739.1">
    <property type="nucleotide sequence ID" value="NZ_QVFD01000001.1"/>
</dbReference>
<evidence type="ECO:0000313" key="2">
    <source>
        <dbReference type="Proteomes" id="UP000261231"/>
    </source>
</evidence>
<sequence>MAAVKFDGVDVLDFLGKVVELHTQHYKDDFDIDKELIQNLAACRNEENEQLLWMSRTCGTYCLWERDVYLQDSHENKVWRFYHEQTKDSILAYAIQLDGIQDGKVTGCIWPLDYHAHVERVKLLSCAIEKVSVLFQDGTQAVFPYDSYIQQINMFKAEHGTSKCVTWLPESERELQTILRREHVKRDYHAKPGDIQEYMDSLKKSTLRGKLKEVQAVAAFTRKPPSHKKEPER</sequence>
<dbReference type="OrthoDB" id="1653505at2"/>
<gene>
    <name evidence="1" type="ORF">DW747_01805</name>
</gene>
<accession>A0A3E2XSN4</accession>
<comment type="caution">
    <text evidence="1">The sequence shown here is derived from an EMBL/GenBank/DDBJ whole genome shotgun (WGS) entry which is preliminary data.</text>
</comment>
<keyword evidence="2" id="KW-1185">Reference proteome</keyword>
<dbReference type="EMBL" id="QVFD01000001">
    <property type="protein sequence ID" value="RGC51251.1"/>
    <property type="molecule type" value="Genomic_DNA"/>
</dbReference>
<proteinExistence type="predicted"/>
<name>A0A3E2XSN4_9FIRM</name>
<protein>
    <submittedName>
        <fullName evidence="1">Uncharacterized protein</fullName>
    </submittedName>
</protein>
<evidence type="ECO:0000313" key="1">
    <source>
        <dbReference type="EMBL" id="RGC51251.1"/>
    </source>
</evidence>
<organism evidence="1 2">
    <name type="scientific">Coprococcus catus</name>
    <dbReference type="NCBI Taxonomy" id="116085"/>
    <lineage>
        <taxon>Bacteria</taxon>
        <taxon>Bacillati</taxon>
        <taxon>Bacillota</taxon>
        <taxon>Clostridia</taxon>
        <taxon>Lachnospirales</taxon>
        <taxon>Lachnospiraceae</taxon>
        <taxon>Coprococcus</taxon>
    </lineage>
</organism>
<dbReference type="AlphaFoldDB" id="A0A3E2XSN4"/>
<dbReference type="Proteomes" id="UP000261231">
    <property type="component" value="Unassembled WGS sequence"/>
</dbReference>